<dbReference type="InterPro" id="IPR036291">
    <property type="entry name" value="NAD(P)-bd_dom_sf"/>
</dbReference>
<gene>
    <name evidence="3" type="ORF">HMPREF1535_01809</name>
</gene>
<feature type="domain" description="Gfo/Idh/MocA-like oxidoreductase N-terminal" evidence="1">
    <location>
        <begin position="42"/>
        <end position="158"/>
    </location>
</feature>
<dbReference type="InterPro" id="IPR050463">
    <property type="entry name" value="Gfo/Idh/MocA_oxidrdct_glycsds"/>
</dbReference>
<feature type="domain" description="Gfo/Idh/MocA-like oxidoreductase bacterial type C-terminal" evidence="2">
    <location>
        <begin position="203"/>
        <end position="261"/>
    </location>
</feature>
<dbReference type="InterPro" id="IPR000683">
    <property type="entry name" value="Gfo/Idh/MocA-like_OxRdtase_N"/>
</dbReference>
<dbReference type="InterPro" id="IPR043906">
    <property type="entry name" value="Gfo/Idh/MocA_OxRdtase_bact_C"/>
</dbReference>
<accession>A0A0F5JH71</accession>
<sequence length="504" mass="56631">MTNISRRTFIKTGAFAAAGLTIVPGHVLGRSFGFTAPSDKLNIAGIGVGGMGRRNLANMSTENIVALCDVDWHYADKTFKDYPNARRFKDWRVMFDEIGSSIDAVMVATPDHTHAGVTAHAITLGKHCYTQKPLTHSVYESRLLTRLAKKYKVATQMGNQGNSFDWCRQVAEWIQSGIIGDVYEVHCWTDRPIWPQGLQEPKTVVKCPKTLDWDLFIGPARKRPYNPVYTPWNWRGWWDFGTGALGDMACHIMDPLYWALDLKYPTSVIGSSTLSNLYSPPHAQVVTYTFPARPPKGNVKMPEVKVYWYDGGLMPPRPEELKDGEMMGDENGGIIFVGTKGKIMTGCYGMNPTLLPFSAMENFNQPKPTIPRVKGGNGDIWNTNAHEQDWIRACKEPAGSRTEASSNFQFSGPFNEMVVMGVLAVRLSGLYGLHRELQWDGENMRFTNISPNDKIKIVTVDDFKVIDGDPRFDRRYADFSAADMASEWIRHTYENGFSLPDMPE</sequence>
<dbReference type="STRING" id="927665.HMPREF1535_01809"/>
<evidence type="ECO:0000259" key="1">
    <source>
        <dbReference type="Pfam" id="PF01408"/>
    </source>
</evidence>
<evidence type="ECO:0000259" key="2">
    <source>
        <dbReference type="Pfam" id="PF19051"/>
    </source>
</evidence>
<dbReference type="PATRIC" id="fig|927665.4.peg.1847"/>
<dbReference type="PROSITE" id="PS51318">
    <property type="entry name" value="TAT"/>
    <property type="match status" value="1"/>
</dbReference>
<dbReference type="PANTHER" id="PTHR43818">
    <property type="entry name" value="BCDNA.GH03377"/>
    <property type="match status" value="1"/>
</dbReference>
<dbReference type="SUPFAM" id="SSF55347">
    <property type="entry name" value="Glyceraldehyde-3-phosphate dehydrogenase-like, C-terminal domain"/>
    <property type="match status" value="1"/>
</dbReference>
<dbReference type="GO" id="GO:0000166">
    <property type="term" value="F:nucleotide binding"/>
    <property type="evidence" value="ECO:0007669"/>
    <property type="project" value="InterPro"/>
</dbReference>
<dbReference type="EMBL" id="AQHV01000010">
    <property type="protein sequence ID" value="KKB57156.1"/>
    <property type="molecule type" value="Genomic_DNA"/>
</dbReference>
<dbReference type="InterPro" id="IPR006311">
    <property type="entry name" value="TAT_signal"/>
</dbReference>
<dbReference type="Pfam" id="PF01408">
    <property type="entry name" value="GFO_IDH_MocA"/>
    <property type="match status" value="1"/>
</dbReference>
<evidence type="ECO:0008006" key="5">
    <source>
        <dbReference type="Google" id="ProtNLM"/>
    </source>
</evidence>
<evidence type="ECO:0000313" key="3">
    <source>
        <dbReference type="EMBL" id="KKB57156.1"/>
    </source>
</evidence>
<dbReference type="Pfam" id="PF19051">
    <property type="entry name" value="GFO_IDH_MocA_C2"/>
    <property type="match status" value="1"/>
</dbReference>
<dbReference type="Gene3D" id="3.40.50.720">
    <property type="entry name" value="NAD(P)-binding Rossmann-like Domain"/>
    <property type="match status" value="1"/>
</dbReference>
<dbReference type="PANTHER" id="PTHR43818:SF10">
    <property type="entry name" value="NADH-DEPENDENT DEHYDROGENASE-RELATED"/>
    <property type="match status" value="1"/>
</dbReference>
<protein>
    <recommendedName>
        <fullName evidence="5">Tat (Twin-arginine translocation) pathway signal sequence</fullName>
    </recommendedName>
</protein>
<comment type="caution">
    <text evidence="3">The sequence shown here is derived from an EMBL/GenBank/DDBJ whole genome shotgun (WGS) entry which is preliminary data.</text>
</comment>
<evidence type="ECO:0000313" key="4">
    <source>
        <dbReference type="Proteomes" id="UP000033047"/>
    </source>
</evidence>
<reference evidence="3 4" key="1">
    <citation type="submission" date="2013-04" db="EMBL/GenBank/DDBJ databases">
        <title>The Genome Sequence of Parabacteroides goldsteinii DSM 19448.</title>
        <authorList>
            <consortium name="The Broad Institute Genomics Platform"/>
            <person name="Earl A."/>
            <person name="Ward D."/>
            <person name="Feldgarden M."/>
            <person name="Gevers D."/>
            <person name="Martens E."/>
            <person name="Sakamoto M."/>
            <person name="Benno Y."/>
            <person name="Song Y."/>
            <person name="Liu C."/>
            <person name="Lee J."/>
            <person name="Bolanos M."/>
            <person name="Vaisanen M.L."/>
            <person name="Finegold S.M."/>
            <person name="Walker B."/>
            <person name="Young S."/>
            <person name="Zeng Q."/>
            <person name="Gargeya S."/>
            <person name="Fitzgerald M."/>
            <person name="Haas B."/>
            <person name="Abouelleil A."/>
            <person name="Allen A.W."/>
            <person name="Alvarado L."/>
            <person name="Arachchi H.M."/>
            <person name="Berlin A.M."/>
            <person name="Chapman S.B."/>
            <person name="Gainer-Dewar J."/>
            <person name="Goldberg J."/>
            <person name="Griggs A."/>
            <person name="Gujja S."/>
            <person name="Hansen M."/>
            <person name="Howarth C."/>
            <person name="Imamovic A."/>
            <person name="Ireland A."/>
            <person name="Larimer J."/>
            <person name="McCowan C."/>
            <person name="Murphy C."/>
            <person name="Pearson M."/>
            <person name="Poon T.W."/>
            <person name="Priest M."/>
            <person name="Roberts A."/>
            <person name="Saif S."/>
            <person name="Shea T."/>
            <person name="Sisk P."/>
            <person name="Sykes S."/>
            <person name="Wortman J."/>
            <person name="Nusbaum C."/>
            <person name="Birren B."/>
        </authorList>
    </citation>
    <scope>NUCLEOTIDE SEQUENCE [LARGE SCALE GENOMIC DNA]</scope>
    <source>
        <strain evidence="3 4">DSM 19448</strain>
    </source>
</reference>
<dbReference type="RefSeq" id="WP_009860392.1">
    <property type="nucleotide sequence ID" value="NZ_KQ033912.1"/>
</dbReference>
<dbReference type="Proteomes" id="UP000033047">
    <property type="component" value="Unassembled WGS sequence"/>
</dbReference>
<proteinExistence type="predicted"/>
<organism evidence="3 4">
    <name type="scientific">Parabacteroides goldsteinii DSM 19448 = WAL 12034</name>
    <dbReference type="NCBI Taxonomy" id="927665"/>
    <lineage>
        <taxon>Bacteria</taxon>
        <taxon>Pseudomonadati</taxon>
        <taxon>Bacteroidota</taxon>
        <taxon>Bacteroidia</taxon>
        <taxon>Bacteroidales</taxon>
        <taxon>Tannerellaceae</taxon>
        <taxon>Parabacteroides</taxon>
    </lineage>
</organism>
<dbReference type="HOGENOM" id="CLU_023194_24_0_10"/>
<dbReference type="SUPFAM" id="SSF51735">
    <property type="entry name" value="NAD(P)-binding Rossmann-fold domains"/>
    <property type="match status" value="1"/>
</dbReference>
<name>A0A0F5JH71_9BACT</name>
<dbReference type="AlphaFoldDB" id="A0A0F5JH71"/>
<dbReference type="Gene3D" id="3.30.360.10">
    <property type="entry name" value="Dihydrodipicolinate Reductase, domain 2"/>
    <property type="match status" value="1"/>
</dbReference>